<proteinExistence type="predicted"/>
<dbReference type="AlphaFoldDB" id="A0A3G9J4Z7"/>
<dbReference type="EMBL" id="AP019308">
    <property type="protein sequence ID" value="BBH19833.1"/>
    <property type="molecule type" value="Genomic_DNA"/>
</dbReference>
<evidence type="ECO:0000256" key="1">
    <source>
        <dbReference type="SAM" id="MobiDB-lite"/>
    </source>
</evidence>
<evidence type="ECO:0000313" key="3">
    <source>
        <dbReference type="Proteomes" id="UP000275368"/>
    </source>
</evidence>
<keyword evidence="3" id="KW-1185">Reference proteome</keyword>
<dbReference type="CDD" id="cd00118">
    <property type="entry name" value="LysM"/>
    <property type="match status" value="1"/>
</dbReference>
<dbReference type="SMART" id="SM00257">
    <property type="entry name" value="LysM"/>
    <property type="match status" value="1"/>
</dbReference>
<reference evidence="2 3" key="1">
    <citation type="submission" date="2018-11" db="EMBL/GenBank/DDBJ databases">
        <title>Complete genome sequence of Paenibacillus baekrokdamisoli strain KCTC 33723.</title>
        <authorList>
            <person name="Kang S.W."/>
            <person name="Lee K.C."/>
            <person name="Kim K.K."/>
            <person name="Kim J.S."/>
            <person name="Kim D.S."/>
            <person name="Ko S.H."/>
            <person name="Yang S.H."/>
            <person name="Lee J.S."/>
        </authorList>
    </citation>
    <scope>NUCLEOTIDE SEQUENCE [LARGE SCALE GENOMIC DNA]</scope>
    <source>
        <strain evidence="2 3">KCTC 33723</strain>
    </source>
</reference>
<dbReference type="RefSeq" id="WP_125654462.1">
    <property type="nucleotide sequence ID" value="NZ_AP019308.1"/>
</dbReference>
<dbReference type="KEGG" id="pbk:Back11_11780"/>
<dbReference type="OrthoDB" id="9800780at2"/>
<dbReference type="Proteomes" id="UP000275368">
    <property type="component" value="Chromosome"/>
</dbReference>
<dbReference type="InterPro" id="IPR018392">
    <property type="entry name" value="LysM"/>
</dbReference>
<dbReference type="Pfam" id="PF01476">
    <property type="entry name" value="LysM"/>
    <property type="match status" value="1"/>
</dbReference>
<accession>A0A3G9J4Z7</accession>
<name>A0A3G9J4Z7_9BACL</name>
<dbReference type="InterPro" id="IPR036779">
    <property type="entry name" value="LysM_dom_sf"/>
</dbReference>
<organism evidence="2 3">
    <name type="scientific">Paenibacillus baekrokdamisoli</name>
    <dbReference type="NCBI Taxonomy" id="1712516"/>
    <lineage>
        <taxon>Bacteria</taxon>
        <taxon>Bacillati</taxon>
        <taxon>Bacillota</taxon>
        <taxon>Bacilli</taxon>
        <taxon>Bacillales</taxon>
        <taxon>Paenibacillaceae</taxon>
        <taxon>Paenibacillus</taxon>
    </lineage>
</organism>
<gene>
    <name evidence="2" type="ORF">Back11_11780</name>
</gene>
<feature type="region of interest" description="Disordered" evidence="1">
    <location>
        <begin position="150"/>
        <end position="169"/>
    </location>
</feature>
<evidence type="ECO:0000313" key="2">
    <source>
        <dbReference type="EMBL" id="BBH19833.1"/>
    </source>
</evidence>
<dbReference type="Gene3D" id="3.10.350.10">
    <property type="entry name" value="LysM domain"/>
    <property type="match status" value="1"/>
</dbReference>
<protein>
    <submittedName>
        <fullName evidence="2">Peptidoglycan-binding protein LysM</fullName>
    </submittedName>
</protein>
<sequence length="222" mass="24926">MDAYEIELSYNSHAEFFSLPVLPETINVKEDGNGKTYTVAGIGEINVIKDPSLKEISFESIFPAHNYPFIQEGVAFRPPGSYVQRIEHWKATKHPIRFIFIGGFEINIPVSIESFEWSEIAGSGGDIEFKLSLKEYVFYGAKKIKVVKKKSGTTTKQDTPSRPNEKQTPKTYTMVAGDTLSKVAKKLLGDDSRWREIQKLNGLSDADLKKLPIGKVLKLPNK</sequence>
<dbReference type="PROSITE" id="PS51782">
    <property type="entry name" value="LYSM"/>
    <property type="match status" value="1"/>
</dbReference>